<name>A0ABW9Z0J5_9HYPH</name>
<reference evidence="1 2" key="1">
    <citation type="submission" date="2020-01" db="EMBL/GenBank/DDBJ databases">
        <title>Microvirga sp. nov., an arsenate reduction bacterium isolated from Tibet hotspring sediments.</title>
        <authorList>
            <person name="Yuan C.-G."/>
        </authorList>
    </citation>
    <scope>NUCLEOTIDE SEQUENCE [LARGE SCALE GENOMIC DNA]</scope>
    <source>
        <strain evidence="1 2">SYSU G3D203</strain>
    </source>
</reference>
<comment type="caution">
    <text evidence="1">The sequence shown here is derived from an EMBL/GenBank/DDBJ whole genome shotgun (WGS) entry which is preliminary data.</text>
</comment>
<dbReference type="RefSeq" id="WP_161724815.1">
    <property type="nucleotide sequence ID" value="NZ_JAAAXI010000014.1"/>
</dbReference>
<gene>
    <name evidence="1" type="ORF">GR303_17715</name>
</gene>
<dbReference type="Proteomes" id="UP000818323">
    <property type="component" value="Unassembled WGS sequence"/>
</dbReference>
<evidence type="ECO:0000313" key="1">
    <source>
        <dbReference type="EMBL" id="NBJ26183.1"/>
    </source>
</evidence>
<sequence>MITMIQCVTSDLDDAFGRFKSSRKALSNAVGYQCSRGLDRAGWRDFGLAGALEIDHFLADDFSEIGSQKQQQYRDLGYDPNTARGSQWVVTVHGVVHLGKLGEDTIRTSLRSVAPIIHFENLFGWQALDEAAESIVGYAGKVAIETSLIDGQSREWPMEALKEYLLAVKRNSHGRQGFRVLVNPKSDTSSKKKSAYSRVIKHSNGNDDDAMPVVIL</sequence>
<evidence type="ECO:0000313" key="2">
    <source>
        <dbReference type="Proteomes" id="UP000818323"/>
    </source>
</evidence>
<protein>
    <submittedName>
        <fullName evidence="1">Uncharacterized protein</fullName>
    </submittedName>
</protein>
<accession>A0ABW9Z0J5</accession>
<dbReference type="EMBL" id="JAAAXJ010000011">
    <property type="protein sequence ID" value="NBJ26183.1"/>
    <property type="molecule type" value="Genomic_DNA"/>
</dbReference>
<proteinExistence type="predicted"/>
<keyword evidence="2" id="KW-1185">Reference proteome</keyword>
<organism evidence="1 2">
    <name type="scientific">Microvirga arsenatis</name>
    <dbReference type="NCBI Taxonomy" id="2692265"/>
    <lineage>
        <taxon>Bacteria</taxon>
        <taxon>Pseudomonadati</taxon>
        <taxon>Pseudomonadota</taxon>
        <taxon>Alphaproteobacteria</taxon>
        <taxon>Hyphomicrobiales</taxon>
        <taxon>Methylobacteriaceae</taxon>
        <taxon>Microvirga</taxon>
    </lineage>
</organism>